<dbReference type="AlphaFoldDB" id="X0XZM6"/>
<reference evidence="1" key="1">
    <citation type="journal article" date="2014" name="Front. Microbiol.">
        <title>High frequency of phylogenetically diverse reductive dehalogenase-homologous genes in deep subseafloor sedimentary metagenomes.</title>
        <authorList>
            <person name="Kawai M."/>
            <person name="Futagami T."/>
            <person name="Toyoda A."/>
            <person name="Takaki Y."/>
            <person name="Nishi S."/>
            <person name="Hori S."/>
            <person name="Arai W."/>
            <person name="Tsubouchi T."/>
            <person name="Morono Y."/>
            <person name="Uchiyama I."/>
            <person name="Ito T."/>
            <person name="Fujiyama A."/>
            <person name="Inagaki F."/>
            <person name="Takami H."/>
        </authorList>
    </citation>
    <scope>NUCLEOTIDE SEQUENCE</scope>
    <source>
        <strain evidence="1">Expedition CK06-06</strain>
    </source>
</reference>
<accession>X0XZM6</accession>
<comment type="caution">
    <text evidence="1">The sequence shown here is derived from an EMBL/GenBank/DDBJ whole genome shotgun (WGS) entry which is preliminary data.</text>
</comment>
<proteinExistence type="predicted"/>
<feature type="non-terminal residue" evidence="1">
    <location>
        <position position="109"/>
    </location>
</feature>
<name>X0XZM6_9ZZZZ</name>
<organism evidence="1">
    <name type="scientific">marine sediment metagenome</name>
    <dbReference type="NCBI Taxonomy" id="412755"/>
    <lineage>
        <taxon>unclassified sequences</taxon>
        <taxon>metagenomes</taxon>
        <taxon>ecological metagenomes</taxon>
    </lineage>
</organism>
<evidence type="ECO:0000313" key="1">
    <source>
        <dbReference type="EMBL" id="GAG40612.1"/>
    </source>
</evidence>
<gene>
    <name evidence="1" type="ORF">S01H1_62315</name>
</gene>
<sequence length="109" mass="11638">MIESKLVDANGRVLHYAPSTVDPDRHGNVLVVDTVPGVHGTFKSVTRTTAGTTAIATPIPGGSLQLTGFIMSCNKGALQTCTLRFTDDTQVEDLIIQEMDVAITITSFF</sequence>
<dbReference type="EMBL" id="BARS01040925">
    <property type="protein sequence ID" value="GAG40612.1"/>
    <property type="molecule type" value="Genomic_DNA"/>
</dbReference>
<protein>
    <submittedName>
        <fullName evidence="1">Uncharacterized protein</fullName>
    </submittedName>
</protein>